<keyword evidence="2" id="KW-0472">Membrane</keyword>
<proteinExistence type="predicted"/>
<dbReference type="EMBL" id="BQXS01000025">
    <property type="protein sequence ID" value="GKT27532.1"/>
    <property type="molecule type" value="Genomic_DNA"/>
</dbReference>
<feature type="transmembrane region" description="Helical" evidence="2">
    <location>
        <begin position="60"/>
        <end position="80"/>
    </location>
</feature>
<protein>
    <recommendedName>
        <fullName evidence="5">Vacuolar ATPase assembly integral membrane protein VMA21 homolog</fullName>
    </recommendedName>
</protein>
<evidence type="ECO:0000313" key="3">
    <source>
        <dbReference type="EMBL" id="GKT27532.1"/>
    </source>
</evidence>
<feature type="transmembrane region" description="Helical" evidence="2">
    <location>
        <begin position="29"/>
        <end position="48"/>
    </location>
</feature>
<gene>
    <name evidence="3" type="ORF">ADUPG1_000074</name>
</gene>
<keyword evidence="2" id="KW-0812">Transmembrane</keyword>
<evidence type="ECO:0000256" key="2">
    <source>
        <dbReference type="SAM" id="Phobius"/>
    </source>
</evidence>
<evidence type="ECO:0000256" key="1">
    <source>
        <dbReference type="SAM" id="MobiDB-lite"/>
    </source>
</evidence>
<evidence type="ECO:0008006" key="5">
    <source>
        <dbReference type="Google" id="ProtNLM"/>
    </source>
</evidence>
<sequence length="138" mass="15852">MVEEKDIQKVKLMPLLVNDPQAFFLLRKWMFFIALLSLGPFFSLKVALPALHFSVEQTALWSCIGAVIGLILAFTIYYIYVVKVDFSGDSEVEVFEEDESEASEELHEKSDEEKEIIGPKMDETEKEDDSKRPITKEE</sequence>
<keyword evidence="4" id="KW-1185">Reference proteome</keyword>
<dbReference type="Proteomes" id="UP001057375">
    <property type="component" value="Unassembled WGS sequence"/>
</dbReference>
<feature type="region of interest" description="Disordered" evidence="1">
    <location>
        <begin position="95"/>
        <end position="138"/>
    </location>
</feature>
<name>A0ABQ5K6N9_9EUKA</name>
<reference evidence="3" key="1">
    <citation type="submission" date="2022-03" db="EMBL/GenBank/DDBJ databases">
        <title>Draft genome sequence of Aduncisulcus paluster, a free-living microaerophilic Fornicata.</title>
        <authorList>
            <person name="Yuyama I."/>
            <person name="Kume K."/>
            <person name="Tamura T."/>
            <person name="Inagaki Y."/>
            <person name="Hashimoto T."/>
        </authorList>
    </citation>
    <scope>NUCLEOTIDE SEQUENCE</scope>
    <source>
        <strain evidence="3">NY0171</strain>
    </source>
</reference>
<keyword evidence="2" id="KW-1133">Transmembrane helix</keyword>
<comment type="caution">
    <text evidence="3">The sequence shown here is derived from an EMBL/GenBank/DDBJ whole genome shotgun (WGS) entry which is preliminary data.</text>
</comment>
<feature type="compositionally biased region" description="Basic and acidic residues" evidence="1">
    <location>
        <begin position="104"/>
        <end position="138"/>
    </location>
</feature>
<accession>A0ABQ5K6N9</accession>
<organism evidence="3 4">
    <name type="scientific">Aduncisulcus paluster</name>
    <dbReference type="NCBI Taxonomy" id="2918883"/>
    <lineage>
        <taxon>Eukaryota</taxon>
        <taxon>Metamonada</taxon>
        <taxon>Carpediemonas-like organisms</taxon>
        <taxon>Aduncisulcus</taxon>
    </lineage>
</organism>
<evidence type="ECO:0000313" key="4">
    <source>
        <dbReference type="Proteomes" id="UP001057375"/>
    </source>
</evidence>